<dbReference type="AlphaFoldDB" id="A0A9X4E3B2"/>
<evidence type="ECO:0000313" key="4">
    <source>
        <dbReference type="Proteomes" id="UP001149607"/>
    </source>
</evidence>
<evidence type="ECO:0000313" key="2">
    <source>
        <dbReference type="EMBL" id="MDD9328439.1"/>
    </source>
</evidence>
<name>A0A9X4E3B2_9NEIS</name>
<dbReference type="EMBL" id="JAPQFL010000006">
    <property type="protein sequence ID" value="MDD9328439.1"/>
    <property type="molecule type" value="Genomic_DNA"/>
</dbReference>
<feature type="transmembrane region" description="Helical" evidence="1">
    <location>
        <begin position="34"/>
        <end position="54"/>
    </location>
</feature>
<proteinExistence type="predicted"/>
<protein>
    <recommendedName>
        <fullName evidence="5">Type IV pilus modification protein PilV</fullName>
    </recommendedName>
</protein>
<gene>
    <name evidence="2" type="ORF">ORY91_001866</name>
    <name evidence="3" type="ORF">V9W64_03620</name>
</gene>
<keyword evidence="1" id="KW-1133">Transmembrane helix</keyword>
<keyword evidence="1" id="KW-0472">Membrane</keyword>
<keyword evidence="4" id="KW-1185">Reference proteome</keyword>
<keyword evidence="1" id="KW-0812">Transmembrane</keyword>
<accession>A0A9X4E3B2</accession>
<dbReference type="EMBL" id="CP146598">
    <property type="protein sequence ID" value="WWY03832.1"/>
    <property type="molecule type" value="Genomic_DNA"/>
</dbReference>
<evidence type="ECO:0000313" key="3">
    <source>
        <dbReference type="EMBL" id="WWY03832.1"/>
    </source>
</evidence>
<dbReference type="RefSeq" id="WP_274585521.1">
    <property type="nucleotide sequence ID" value="NZ_CP146598.1"/>
</dbReference>
<evidence type="ECO:0000256" key="1">
    <source>
        <dbReference type="SAM" id="Phobius"/>
    </source>
</evidence>
<evidence type="ECO:0008006" key="5">
    <source>
        <dbReference type="Google" id="ProtNLM"/>
    </source>
</evidence>
<sequence>MKRTAERHQTVSAYGAAPVRQTAWGGMGQCGSGLVEVMVAALLLALGVAAWLAVQARAAGAARTAAVQAAVVSEVQHLYEAMTAAADLPEGAAVFGATPPAAACDSWPASWQAQDWAAFHLCRFQTALAALPVQTAWTVCRDDRAAPAQITGGRADFACNGRGVWTVKVVWQAGGGWSAQRPWYSHQAGVAQ</sequence>
<reference evidence="2" key="1">
    <citation type="submission" date="2022-10" db="EMBL/GenBank/DDBJ databases">
        <authorList>
            <person name="Boutroux M."/>
        </authorList>
    </citation>
    <scope>NUCLEOTIDE SEQUENCE</scope>
    <source>
        <strain evidence="2">51.81</strain>
    </source>
</reference>
<reference evidence="3" key="2">
    <citation type="submission" date="2024-02" db="EMBL/GenBank/DDBJ databases">
        <title>Neisseria leonii sp. nov.</title>
        <authorList>
            <person name="Boutroux M."/>
            <person name="Favre-Rochex S."/>
            <person name="Gorgette O."/>
            <person name="Touak G."/>
            <person name="Muhle E."/>
            <person name="Chesneau O."/>
            <person name="Clermont D."/>
            <person name="Rahi P."/>
        </authorList>
    </citation>
    <scope>NUCLEOTIDE SEQUENCE</scope>
    <source>
        <strain evidence="3">51.81</strain>
    </source>
</reference>
<organism evidence="2">
    <name type="scientific">Neisseria leonii</name>
    <dbReference type="NCBI Taxonomy" id="2995413"/>
    <lineage>
        <taxon>Bacteria</taxon>
        <taxon>Pseudomonadati</taxon>
        <taxon>Pseudomonadota</taxon>
        <taxon>Betaproteobacteria</taxon>
        <taxon>Neisseriales</taxon>
        <taxon>Neisseriaceae</taxon>
        <taxon>Neisseria</taxon>
    </lineage>
</organism>
<dbReference type="Proteomes" id="UP001149607">
    <property type="component" value="Chromosome"/>
</dbReference>